<proteinExistence type="predicted"/>
<evidence type="ECO:0000313" key="4">
    <source>
        <dbReference type="EMBL" id="KAG8509987.1"/>
    </source>
</evidence>
<dbReference type="SUPFAM" id="SSF54928">
    <property type="entry name" value="RNA-binding domain, RBD"/>
    <property type="match status" value="1"/>
</dbReference>
<dbReference type="PANTHER" id="PTHR48026:SF14">
    <property type="entry name" value="HETEROGENEOUS NUCLEAR RIBONUCLEOPROTEIN A1"/>
    <property type="match status" value="1"/>
</dbReference>
<evidence type="ECO:0000259" key="3">
    <source>
        <dbReference type="Pfam" id="PF11627"/>
    </source>
</evidence>
<dbReference type="PANTHER" id="PTHR48026">
    <property type="entry name" value="HOMOLOGOUS TO DROSOPHILA SQD (SQUID) PROTEIN"/>
    <property type="match status" value="1"/>
</dbReference>
<dbReference type="Proteomes" id="UP000700334">
    <property type="component" value="Unassembled WGS sequence"/>
</dbReference>
<dbReference type="AlphaFoldDB" id="A0A8J5ZZB0"/>
<reference evidence="4" key="1">
    <citation type="journal article" date="2021" name="Evol. Appl.">
        <title>The genome of the Pyrenean desman and the effects of bottlenecks and inbreeding on the genomic landscape of an endangered species.</title>
        <authorList>
            <person name="Escoda L."/>
            <person name="Castresana J."/>
        </authorList>
    </citation>
    <scope>NUCLEOTIDE SEQUENCE</scope>
    <source>
        <strain evidence="4">IBE-C5619</strain>
    </source>
</reference>
<name>A0A8J5ZZB0_GALPY</name>
<evidence type="ECO:0000256" key="2">
    <source>
        <dbReference type="ARBA" id="ARBA00022884"/>
    </source>
</evidence>
<dbReference type="InterPro" id="IPR035979">
    <property type="entry name" value="RBD_domain_sf"/>
</dbReference>
<dbReference type="GO" id="GO:0000398">
    <property type="term" value="P:mRNA splicing, via spliceosome"/>
    <property type="evidence" value="ECO:0007669"/>
    <property type="project" value="TreeGrafter"/>
</dbReference>
<dbReference type="GO" id="GO:0003730">
    <property type="term" value="F:mRNA 3'-UTR binding"/>
    <property type="evidence" value="ECO:0007669"/>
    <property type="project" value="TreeGrafter"/>
</dbReference>
<comment type="caution">
    <text evidence="4">The sequence shown here is derived from an EMBL/GenBank/DDBJ whole genome shotgun (WGS) entry which is preliminary data.</text>
</comment>
<feature type="domain" description="Heterogeneous nuclear ribonucleoprotein A1/A2 C-terminal" evidence="3">
    <location>
        <begin position="149"/>
        <end position="184"/>
    </location>
</feature>
<dbReference type="InterPro" id="IPR021662">
    <property type="entry name" value="HnRNPA1/A2_C"/>
</dbReference>
<organism evidence="4 5">
    <name type="scientific">Galemys pyrenaicus</name>
    <name type="common">Iberian desman</name>
    <name type="synonym">Pyrenean desman</name>
    <dbReference type="NCBI Taxonomy" id="202257"/>
    <lineage>
        <taxon>Eukaryota</taxon>
        <taxon>Metazoa</taxon>
        <taxon>Chordata</taxon>
        <taxon>Craniata</taxon>
        <taxon>Vertebrata</taxon>
        <taxon>Euteleostomi</taxon>
        <taxon>Mammalia</taxon>
        <taxon>Eutheria</taxon>
        <taxon>Laurasiatheria</taxon>
        <taxon>Eulipotyphla</taxon>
        <taxon>Talpidae</taxon>
        <taxon>Galemys</taxon>
    </lineage>
</organism>
<evidence type="ECO:0000313" key="5">
    <source>
        <dbReference type="Proteomes" id="UP000700334"/>
    </source>
</evidence>
<dbReference type="EMBL" id="JAGFMF010011922">
    <property type="protein sequence ID" value="KAG8509987.1"/>
    <property type="molecule type" value="Genomic_DNA"/>
</dbReference>
<keyword evidence="1" id="KW-0677">Repeat</keyword>
<keyword evidence="2" id="KW-0694">RNA-binding</keyword>
<keyword evidence="4" id="KW-0687">Ribonucleoprotein</keyword>
<accession>A0A8J5ZZB0</accession>
<sequence>MDTAELIVYKSPLPVPSRLSQTPKELEELWKLFIGGLNFETTYENLRSHSRGFGLVSYAAVEEEVAAMKTKPHKRTMNDLTVKEEKPHPSKSTVLHPSKQVKMVLEILVFVQVPLVGMSILFLEETSVVKVALVAAVMVVAVMMDLNFEGGGSYNDFGNYNNQSSNFALMKGGKFGGRCSGQQYQIMKP</sequence>
<feature type="non-terminal residue" evidence="4">
    <location>
        <position position="1"/>
    </location>
</feature>
<keyword evidence="5" id="KW-1185">Reference proteome</keyword>
<dbReference type="Pfam" id="PF11627">
    <property type="entry name" value="HnRNPA1_LC"/>
    <property type="match status" value="1"/>
</dbReference>
<gene>
    <name evidence="4" type="ORF">J0S82_010676</name>
</gene>
<protein>
    <submittedName>
        <fullName evidence="4">Heterogeneous nuclear ribonucleoprotein A1</fullName>
    </submittedName>
</protein>
<evidence type="ECO:0000256" key="1">
    <source>
        <dbReference type="ARBA" id="ARBA00022737"/>
    </source>
</evidence>
<dbReference type="GO" id="GO:0071013">
    <property type="term" value="C:catalytic step 2 spliceosome"/>
    <property type="evidence" value="ECO:0007669"/>
    <property type="project" value="TreeGrafter"/>
</dbReference>